<dbReference type="AlphaFoldDB" id="A0A8C6IIY7"/>
<keyword evidence="1" id="KW-0175">Coiled coil</keyword>
<evidence type="ECO:0000256" key="1">
    <source>
        <dbReference type="SAM" id="Coils"/>
    </source>
</evidence>
<evidence type="ECO:0000313" key="3">
    <source>
        <dbReference type="Ensembl" id="ENSMSIP00000036570.1"/>
    </source>
</evidence>
<feature type="coiled-coil region" evidence="1">
    <location>
        <begin position="5"/>
        <end position="32"/>
    </location>
</feature>
<keyword evidence="4" id="KW-1185">Reference proteome</keyword>
<feature type="region of interest" description="Disordered" evidence="2">
    <location>
        <begin position="205"/>
        <end position="232"/>
    </location>
</feature>
<dbReference type="PANTHER" id="PTHR33331">
    <property type="entry name" value="COILED-COIL DOMAIN-CONTAINING PROTEIN 162"/>
    <property type="match status" value="1"/>
</dbReference>
<protein>
    <submittedName>
        <fullName evidence="3">Coiled-coil domain containing 162</fullName>
    </submittedName>
</protein>
<sequence length="258" mass="29874">MIMEITALRAQLTDLEEENLNLKIQIRKEVQEEYRELVQALFLTCLRIKEKLDENQFNLIQKVCELIGEVRAEGIANVKQLKKTWGSARPDEETKENTAKESILSKKECLRIKLMAEQEAALLHQQLLAARQALTKAQTDNRKLWRQNDTQAQLLRELEHRVTQDSVTRQQLDIIKTSGMEKLLKDVEQKEQKLQLLTEEAERASKRGQLQQKKMDRDLKQVRAADPDPKGLRSQLSMEQLFPGLSVPLTAFSLLCQF</sequence>
<proteinExistence type="predicted"/>
<evidence type="ECO:0000256" key="2">
    <source>
        <dbReference type="SAM" id="MobiDB-lite"/>
    </source>
</evidence>
<feature type="compositionally biased region" description="Basic and acidic residues" evidence="2">
    <location>
        <begin position="213"/>
        <end position="231"/>
    </location>
</feature>
<dbReference type="GeneTree" id="ENSGT00940000165946"/>
<name>A0A8C6IIY7_MUSSI</name>
<accession>A0A8C6IIY7</accession>
<reference evidence="3" key="2">
    <citation type="submission" date="2025-09" db="UniProtKB">
        <authorList>
            <consortium name="Ensembl"/>
        </authorList>
    </citation>
    <scope>IDENTIFICATION</scope>
</reference>
<dbReference type="Proteomes" id="UP000694415">
    <property type="component" value="Unplaced"/>
</dbReference>
<reference evidence="3" key="1">
    <citation type="submission" date="2025-08" db="UniProtKB">
        <authorList>
            <consortium name="Ensembl"/>
        </authorList>
    </citation>
    <scope>IDENTIFICATION</scope>
</reference>
<dbReference type="PANTHER" id="PTHR33331:SF13">
    <property type="entry name" value="COILED-COIL DOMAIN CONTAINING 162"/>
    <property type="match status" value="1"/>
</dbReference>
<dbReference type="InterPro" id="IPR040401">
    <property type="entry name" value="CCDC162"/>
</dbReference>
<dbReference type="Ensembl" id="ENSMSIT00000046094.1">
    <property type="protein sequence ID" value="ENSMSIP00000036570.1"/>
    <property type="gene ID" value="ENSMSIG00000030406.1"/>
</dbReference>
<organism evidence="3 4">
    <name type="scientific">Mus spicilegus</name>
    <name type="common">Mound-building mouse</name>
    <dbReference type="NCBI Taxonomy" id="10103"/>
    <lineage>
        <taxon>Eukaryota</taxon>
        <taxon>Metazoa</taxon>
        <taxon>Chordata</taxon>
        <taxon>Craniata</taxon>
        <taxon>Vertebrata</taxon>
        <taxon>Euteleostomi</taxon>
        <taxon>Mammalia</taxon>
        <taxon>Eutheria</taxon>
        <taxon>Euarchontoglires</taxon>
        <taxon>Glires</taxon>
        <taxon>Rodentia</taxon>
        <taxon>Myomorpha</taxon>
        <taxon>Muroidea</taxon>
        <taxon>Muridae</taxon>
        <taxon>Murinae</taxon>
        <taxon>Mus</taxon>
        <taxon>Mus</taxon>
    </lineage>
</organism>
<evidence type="ECO:0000313" key="4">
    <source>
        <dbReference type="Proteomes" id="UP000694415"/>
    </source>
</evidence>